<name>A0AAW1T134_9CHLO</name>
<dbReference type="PANTHER" id="PTHR12979:SF5">
    <property type="entry name" value="CCR4-NOT TRANSCRIPTION COMPLEX SUBUNIT 10"/>
    <property type="match status" value="1"/>
</dbReference>
<feature type="compositionally biased region" description="Basic and acidic residues" evidence="2">
    <location>
        <begin position="169"/>
        <end position="195"/>
    </location>
</feature>
<feature type="compositionally biased region" description="Low complexity" evidence="2">
    <location>
        <begin position="489"/>
        <end position="509"/>
    </location>
</feature>
<feature type="region of interest" description="Disordered" evidence="2">
    <location>
        <begin position="489"/>
        <end position="521"/>
    </location>
</feature>
<dbReference type="GO" id="GO:0030014">
    <property type="term" value="C:CCR4-NOT complex"/>
    <property type="evidence" value="ECO:0007669"/>
    <property type="project" value="InterPro"/>
</dbReference>
<reference evidence="3 4" key="1">
    <citation type="journal article" date="2024" name="Nat. Commun.">
        <title>Phylogenomics reveals the evolutionary origins of lichenization in chlorophyte algae.</title>
        <authorList>
            <person name="Puginier C."/>
            <person name="Libourel C."/>
            <person name="Otte J."/>
            <person name="Skaloud P."/>
            <person name="Haon M."/>
            <person name="Grisel S."/>
            <person name="Petersen M."/>
            <person name="Berrin J.G."/>
            <person name="Delaux P.M."/>
            <person name="Dal Grande F."/>
            <person name="Keller J."/>
        </authorList>
    </citation>
    <scope>NUCLEOTIDE SEQUENCE [LARGE SCALE GENOMIC DNA]</scope>
    <source>
        <strain evidence="3 4">SAG 2523</strain>
    </source>
</reference>
<evidence type="ECO:0000313" key="3">
    <source>
        <dbReference type="EMBL" id="KAK9863427.1"/>
    </source>
</evidence>
<feature type="region of interest" description="Disordered" evidence="2">
    <location>
        <begin position="167"/>
        <end position="209"/>
    </location>
</feature>
<evidence type="ECO:0000256" key="1">
    <source>
        <dbReference type="ARBA" id="ARBA00010080"/>
    </source>
</evidence>
<dbReference type="SUPFAM" id="SSF48452">
    <property type="entry name" value="TPR-like"/>
    <property type="match status" value="1"/>
</dbReference>
<feature type="region of interest" description="Disordered" evidence="2">
    <location>
        <begin position="617"/>
        <end position="645"/>
    </location>
</feature>
<sequence>MAREESRLETGRRAATAWHTQDFPSCCQILDNLNKSSAASVTVAQNIALAQFLESQSTPPDQLLQQLSKIPIPHAGETPNSNLESAADSSNHISEAAYLAINTARVLLSLGKRASAAAQLKPLQENLQALPDDLSVRVLLLLADIHLGGDSPSKAAGLLNRLEQTQGLHLDRSDDKESGGDQHSEPEISQEREDSLLTPRQSTGQASDLAQLLSSPSLAGSSTADIAAPPLTPSLLIPSRVPEAAAQGEKRRIAGMEGDQLVLVYKARLHLMGRNLKAARRLIKAILAADPASSHGHALKAELEFERHNYRRAARILNSAQPLSASAAMSAQGLPGQASSTTQPAALAGAAESAERMSRGYTLANAGCIAHRQQQHNMAALCFSNAMRQCASAQEGAATGTGESQLLQVTYNAGLQALQLHNYAAALQCFQEAGREMQANPVLWLRMAEACLGGYHDLKETPVQHPNGNLSSGQAVAALIANADKPGAAPASAGAASAPQPSAAAGAQQTSESPSADRLLTPTGAGAVSVAAILRERQREAGLVRAAAKRMLAYAHLLLGNHAAALLAANGALQEPCLAEEEAWTVRTYQAHALCGLDRADEAAACLAAALQPCAEPTPEHPQLLVPQANGSSHSLQPSQPGQQS</sequence>
<dbReference type="InterPro" id="IPR039740">
    <property type="entry name" value="CNOT10"/>
</dbReference>
<dbReference type="EMBL" id="JALJOV010000473">
    <property type="protein sequence ID" value="KAK9863427.1"/>
    <property type="molecule type" value="Genomic_DNA"/>
</dbReference>
<keyword evidence="4" id="KW-1185">Reference proteome</keyword>
<gene>
    <name evidence="3" type="ORF">WJX84_002660</name>
</gene>
<feature type="compositionally biased region" description="Polar residues" evidence="2">
    <location>
        <begin position="629"/>
        <end position="645"/>
    </location>
</feature>
<dbReference type="GO" id="GO:0017148">
    <property type="term" value="P:negative regulation of translation"/>
    <property type="evidence" value="ECO:0007669"/>
    <property type="project" value="TreeGrafter"/>
</dbReference>
<dbReference type="InterPro" id="IPR011990">
    <property type="entry name" value="TPR-like_helical_dom_sf"/>
</dbReference>
<feature type="compositionally biased region" description="Polar residues" evidence="2">
    <location>
        <begin position="198"/>
        <end position="209"/>
    </location>
</feature>
<dbReference type="PANTHER" id="PTHR12979">
    <property type="entry name" value="CCR4-NOT TRANSCRIPTION COMPLEX SUBUNIT 10"/>
    <property type="match status" value="1"/>
</dbReference>
<protein>
    <recommendedName>
        <fullName evidence="5">CCR4-NOT transcription complex subunit 10</fullName>
    </recommendedName>
</protein>
<evidence type="ECO:0008006" key="5">
    <source>
        <dbReference type="Google" id="ProtNLM"/>
    </source>
</evidence>
<comment type="caution">
    <text evidence="3">The sequence shown here is derived from an EMBL/GenBank/DDBJ whole genome shotgun (WGS) entry which is preliminary data.</text>
</comment>
<organism evidence="3 4">
    <name type="scientific">Apatococcus fuscideae</name>
    <dbReference type="NCBI Taxonomy" id="2026836"/>
    <lineage>
        <taxon>Eukaryota</taxon>
        <taxon>Viridiplantae</taxon>
        <taxon>Chlorophyta</taxon>
        <taxon>core chlorophytes</taxon>
        <taxon>Trebouxiophyceae</taxon>
        <taxon>Chlorellales</taxon>
        <taxon>Chlorellaceae</taxon>
        <taxon>Apatococcus</taxon>
    </lineage>
</organism>
<accession>A0AAW1T134</accession>
<dbReference type="GO" id="GO:0006402">
    <property type="term" value="P:mRNA catabolic process"/>
    <property type="evidence" value="ECO:0007669"/>
    <property type="project" value="TreeGrafter"/>
</dbReference>
<comment type="similarity">
    <text evidence="1">Belongs to the CNOT10 family.</text>
</comment>
<proteinExistence type="inferred from homology"/>
<dbReference type="Gene3D" id="1.25.40.10">
    <property type="entry name" value="Tetratricopeptide repeat domain"/>
    <property type="match status" value="1"/>
</dbReference>
<evidence type="ECO:0000313" key="4">
    <source>
        <dbReference type="Proteomes" id="UP001485043"/>
    </source>
</evidence>
<dbReference type="Proteomes" id="UP001485043">
    <property type="component" value="Unassembled WGS sequence"/>
</dbReference>
<dbReference type="AlphaFoldDB" id="A0AAW1T134"/>
<evidence type="ECO:0000256" key="2">
    <source>
        <dbReference type="SAM" id="MobiDB-lite"/>
    </source>
</evidence>